<dbReference type="SMART" id="SM00367">
    <property type="entry name" value="LRR_CC"/>
    <property type="match status" value="3"/>
</dbReference>
<dbReference type="OrthoDB" id="2095648at2759"/>
<dbReference type="PANTHER" id="PTHR38926:SF2">
    <property type="entry name" value="F-BOX_LRR-REPEAT PROTEIN 21-RELATED"/>
    <property type="match status" value="1"/>
</dbReference>
<dbReference type="OMA" id="MAWRIIC"/>
<reference evidence="2" key="1">
    <citation type="submission" date="2018-11" db="EMBL/GenBank/DDBJ databases">
        <authorList>
            <person name="Grassa J C."/>
        </authorList>
    </citation>
    <scope>NUCLEOTIDE SEQUENCE [LARGE SCALE GENOMIC DNA]</scope>
</reference>
<protein>
    <recommendedName>
        <fullName evidence="1">F-box domain-containing protein</fullName>
    </recommendedName>
</protein>
<dbReference type="RefSeq" id="XP_030481036.1">
    <property type="nucleotide sequence ID" value="XM_030625176.2"/>
</dbReference>
<dbReference type="Pfam" id="PF12937">
    <property type="entry name" value="F-box-like"/>
    <property type="match status" value="1"/>
</dbReference>
<dbReference type="Proteomes" id="UP000596661">
    <property type="component" value="Chromosome 9"/>
</dbReference>
<name>A0A803QEC8_CANSA</name>
<dbReference type="EnsemblPlants" id="evm.model.09.1410">
    <property type="protein sequence ID" value="cds.evm.model.09.1410"/>
    <property type="gene ID" value="evm.TU.09.1410"/>
</dbReference>
<dbReference type="CDD" id="cd22164">
    <property type="entry name" value="F-box_AtSKIP19-like"/>
    <property type="match status" value="1"/>
</dbReference>
<dbReference type="Gene3D" id="1.20.1280.50">
    <property type="match status" value="1"/>
</dbReference>
<dbReference type="InterPro" id="IPR055411">
    <property type="entry name" value="LRR_FXL15/At3g58940/PEG3-like"/>
</dbReference>
<proteinExistence type="predicted"/>
<feature type="domain" description="F-box" evidence="1">
    <location>
        <begin position="20"/>
        <end position="67"/>
    </location>
</feature>
<reference evidence="2" key="2">
    <citation type="submission" date="2021-03" db="UniProtKB">
        <authorList>
            <consortium name="EnsemblPlants"/>
        </authorList>
    </citation>
    <scope>IDENTIFICATION</scope>
</reference>
<evidence type="ECO:0000313" key="2">
    <source>
        <dbReference type="EnsemblPlants" id="cds.evm.model.09.1410"/>
    </source>
</evidence>
<dbReference type="GeneID" id="115698001"/>
<dbReference type="PANTHER" id="PTHR38926">
    <property type="entry name" value="F-BOX DOMAIN CONTAINING PROTEIN, EXPRESSED"/>
    <property type="match status" value="1"/>
</dbReference>
<dbReference type="SUPFAM" id="SSF52047">
    <property type="entry name" value="RNI-like"/>
    <property type="match status" value="1"/>
</dbReference>
<evidence type="ECO:0000259" key="1">
    <source>
        <dbReference type="PROSITE" id="PS50181"/>
    </source>
</evidence>
<dbReference type="InterPro" id="IPR001810">
    <property type="entry name" value="F-box_dom"/>
</dbReference>
<accession>A0A803QEC8</accession>
<organism evidence="2 3">
    <name type="scientific">Cannabis sativa</name>
    <name type="common">Hemp</name>
    <name type="synonym">Marijuana</name>
    <dbReference type="NCBI Taxonomy" id="3483"/>
    <lineage>
        <taxon>Eukaryota</taxon>
        <taxon>Viridiplantae</taxon>
        <taxon>Streptophyta</taxon>
        <taxon>Embryophyta</taxon>
        <taxon>Tracheophyta</taxon>
        <taxon>Spermatophyta</taxon>
        <taxon>Magnoliopsida</taxon>
        <taxon>eudicotyledons</taxon>
        <taxon>Gunneridae</taxon>
        <taxon>Pentapetalae</taxon>
        <taxon>rosids</taxon>
        <taxon>fabids</taxon>
        <taxon>Rosales</taxon>
        <taxon>Cannabaceae</taxon>
        <taxon>Cannabis</taxon>
    </lineage>
</organism>
<dbReference type="Gene3D" id="3.80.10.10">
    <property type="entry name" value="Ribonuclease Inhibitor"/>
    <property type="match status" value="2"/>
</dbReference>
<keyword evidence="3" id="KW-1185">Reference proteome</keyword>
<dbReference type="EMBL" id="UZAU01000768">
    <property type="status" value="NOT_ANNOTATED_CDS"/>
    <property type="molecule type" value="Genomic_DNA"/>
</dbReference>
<dbReference type="InterPro" id="IPR032675">
    <property type="entry name" value="LRR_dom_sf"/>
</dbReference>
<dbReference type="PROSITE" id="PS50181">
    <property type="entry name" value="FBOX"/>
    <property type="match status" value="1"/>
</dbReference>
<dbReference type="Gramene" id="evm.model.09.1410">
    <property type="protein sequence ID" value="cds.evm.model.09.1410"/>
    <property type="gene ID" value="evm.TU.09.1410"/>
</dbReference>
<sequence length="314" mass="35444">MASSSSTTLTMPCSPKKLRSPNWLKLPRDLTASILFRLGAIEIMTSVQMVCKSWLDICKDPLMWRTIDMRNDGDPDSDLDLEQMCCDVVDRSYGQLLDINIEYFGTDELLHYITASSSQIKRLRLASCYNVSDEGLIDAIEKLPLLEELDLTLCSFSENPLKVLGRCCPHFKTLKLNTQAYRLTDIDPDEEEDVNWDVFIIGENFPKLRHLQLIGNSMTNKGLEAILDGCPHLESLDLRQCLNINFKGKLAKRCTEQIKVIRLPQDSLEGCGFIVDPDHGFLGEGHALSFACSNPVLGFNDDSDCGYSSEYRTW</sequence>
<gene>
    <name evidence="2" type="primary">LOC115698001</name>
</gene>
<evidence type="ECO:0000313" key="3">
    <source>
        <dbReference type="Proteomes" id="UP000596661"/>
    </source>
</evidence>
<dbReference type="InterPro" id="IPR006553">
    <property type="entry name" value="Leu-rich_rpt_Cys-con_subtyp"/>
</dbReference>
<dbReference type="KEGG" id="csav:115698001"/>
<dbReference type="Pfam" id="PF24758">
    <property type="entry name" value="LRR_At5g56370"/>
    <property type="match status" value="1"/>
</dbReference>
<dbReference type="AlphaFoldDB" id="A0A803QEC8"/>